<keyword evidence="1" id="KW-0067">ATP-binding</keyword>
<gene>
    <name evidence="3" type="ORF">CPELLU_LOCUS21565</name>
</gene>
<reference evidence="3" key="1">
    <citation type="submission" date="2021-06" db="EMBL/GenBank/DDBJ databases">
        <authorList>
            <person name="Kallberg Y."/>
            <person name="Tangrot J."/>
            <person name="Rosling A."/>
        </authorList>
    </citation>
    <scope>NUCLEOTIDE SEQUENCE</scope>
    <source>
        <strain evidence="3">FL966</strain>
    </source>
</reference>
<sequence>EKDKDLAFEWYLKSAIAEHDCKIHTNFFRWIKYDNFKNIEEVGKGGFSVVYKTSYELDEEVAIKIIKDSHKNNQLFLNELKAYHEFGKYIGISMDKNTGDLILVISYAKFGSLRDNL</sequence>
<dbReference type="Pfam" id="PF07714">
    <property type="entry name" value="PK_Tyr_Ser-Thr"/>
    <property type="match status" value="1"/>
</dbReference>
<feature type="binding site" evidence="1">
    <location>
        <position position="64"/>
    </location>
    <ligand>
        <name>ATP</name>
        <dbReference type="ChEBI" id="CHEBI:30616"/>
    </ligand>
</feature>
<feature type="non-terminal residue" evidence="3">
    <location>
        <position position="1"/>
    </location>
</feature>
<dbReference type="InterPro" id="IPR017441">
    <property type="entry name" value="Protein_kinase_ATP_BS"/>
</dbReference>
<dbReference type="OrthoDB" id="4062651at2759"/>
<dbReference type="InterPro" id="IPR001245">
    <property type="entry name" value="Ser-Thr/Tyr_kinase_cat_dom"/>
</dbReference>
<dbReference type="PROSITE" id="PS50011">
    <property type="entry name" value="PROTEIN_KINASE_DOM"/>
    <property type="match status" value="1"/>
</dbReference>
<dbReference type="Proteomes" id="UP000789759">
    <property type="component" value="Unassembled WGS sequence"/>
</dbReference>
<dbReference type="GO" id="GO:0004672">
    <property type="term" value="F:protein kinase activity"/>
    <property type="evidence" value="ECO:0007669"/>
    <property type="project" value="InterPro"/>
</dbReference>
<dbReference type="EMBL" id="CAJVQA010081656">
    <property type="protein sequence ID" value="CAG8837500.1"/>
    <property type="molecule type" value="Genomic_DNA"/>
</dbReference>
<dbReference type="InterPro" id="IPR011009">
    <property type="entry name" value="Kinase-like_dom_sf"/>
</dbReference>
<organism evidence="3 4">
    <name type="scientific">Cetraspora pellucida</name>
    <dbReference type="NCBI Taxonomy" id="1433469"/>
    <lineage>
        <taxon>Eukaryota</taxon>
        <taxon>Fungi</taxon>
        <taxon>Fungi incertae sedis</taxon>
        <taxon>Mucoromycota</taxon>
        <taxon>Glomeromycotina</taxon>
        <taxon>Glomeromycetes</taxon>
        <taxon>Diversisporales</taxon>
        <taxon>Gigasporaceae</taxon>
        <taxon>Cetraspora</taxon>
    </lineage>
</organism>
<evidence type="ECO:0000259" key="2">
    <source>
        <dbReference type="PROSITE" id="PS50011"/>
    </source>
</evidence>
<dbReference type="Gene3D" id="1.10.510.10">
    <property type="entry name" value="Transferase(Phosphotransferase) domain 1"/>
    <property type="match status" value="1"/>
</dbReference>
<dbReference type="InterPro" id="IPR000719">
    <property type="entry name" value="Prot_kinase_dom"/>
</dbReference>
<keyword evidence="1" id="KW-0547">Nucleotide-binding</keyword>
<dbReference type="GO" id="GO:0005524">
    <property type="term" value="F:ATP binding"/>
    <property type="evidence" value="ECO:0007669"/>
    <property type="project" value="UniProtKB-UniRule"/>
</dbReference>
<name>A0A9N9KLA7_9GLOM</name>
<dbReference type="SUPFAM" id="SSF56112">
    <property type="entry name" value="Protein kinase-like (PK-like)"/>
    <property type="match status" value="1"/>
</dbReference>
<feature type="domain" description="Protein kinase" evidence="2">
    <location>
        <begin position="36"/>
        <end position="117"/>
    </location>
</feature>
<comment type="caution">
    <text evidence="3">The sequence shown here is derived from an EMBL/GenBank/DDBJ whole genome shotgun (WGS) entry which is preliminary data.</text>
</comment>
<evidence type="ECO:0000313" key="4">
    <source>
        <dbReference type="Proteomes" id="UP000789759"/>
    </source>
</evidence>
<evidence type="ECO:0000313" key="3">
    <source>
        <dbReference type="EMBL" id="CAG8837500.1"/>
    </source>
</evidence>
<dbReference type="PROSITE" id="PS00107">
    <property type="entry name" value="PROTEIN_KINASE_ATP"/>
    <property type="match status" value="1"/>
</dbReference>
<protein>
    <submittedName>
        <fullName evidence="3">842_t:CDS:1</fullName>
    </submittedName>
</protein>
<feature type="non-terminal residue" evidence="3">
    <location>
        <position position="117"/>
    </location>
</feature>
<evidence type="ECO:0000256" key="1">
    <source>
        <dbReference type="PROSITE-ProRule" id="PRU10141"/>
    </source>
</evidence>
<dbReference type="AlphaFoldDB" id="A0A9N9KLA7"/>
<accession>A0A9N9KLA7</accession>
<keyword evidence="4" id="KW-1185">Reference proteome</keyword>
<proteinExistence type="predicted"/>